<dbReference type="PROSITE" id="PS50089">
    <property type="entry name" value="ZF_RING_2"/>
    <property type="match status" value="1"/>
</dbReference>
<feature type="compositionally biased region" description="Low complexity" evidence="10">
    <location>
        <begin position="216"/>
        <end position="226"/>
    </location>
</feature>
<evidence type="ECO:0000259" key="11">
    <source>
        <dbReference type="PROSITE" id="PS50089"/>
    </source>
</evidence>
<dbReference type="CDD" id="cd22584">
    <property type="entry name" value="Rcat_RBR_unk"/>
    <property type="match status" value="1"/>
</dbReference>
<comment type="caution">
    <text evidence="13">The sequence shown here is derived from an EMBL/GenBank/DDBJ whole genome shotgun (WGS) entry which is preliminary data.</text>
</comment>
<evidence type="ECO:0000259" key="12">
    <source>
        <dbReference type="PROSITE" id="PS51873"/>
    </source>
</evidence>
<feature type="compositionally biased region" description="Polar residues" evidence="10">
    <location>
        <begin position="141"/>
        <end position="153"/>
    </location>
</feature>
<accession>A0ABR1YTB3</accession>
<dbReference type="CDD" id="cd20335">
    <property type="entry name" value="BRcat_RBR"/>
    <property type="match status" value="1"/>
</dbReference>
<gene>
    <name evidence="13" type="ORF">HDK90DRAFT_214150</name>
</gene>
<evidence type="ECO:0000256" key="7">
    <source>
        <dbReference type="ARBA" id="ARBA00022786"/>
    </source>
</evidence>
<keyword evidence="4" id="KW-0479">Metal-binding</keyword>
<evidence type="ECO:0000313" key="14">
    <source>
        <dbReference type="Proteomes" id="UP001492380"/>
    </source>
</evidence>
<dbReference type="Gene3D" id="1.20.120.1750">
    <property type="match status" value="1"/>
</dbReference>
<sequence>MAHHGRRASGLFGVGSLFGRKDHPHPPSYYDELDRRHHRRRKSKRERDPHDHKRRRREHSPIVDAPDLEQLRRARAEYYGATPSERRREQPVRTAAAAAEMPDKKGRSTRQYAYTRRRHDNKHPSKKEREEKDSAVYVYSTPASGNQGSSRSSLRNKRQNVDDGPDQVDIIEVEREASPPPRADPPRRTVSTRNPQRPVMAKGTIRRSSTTKVPTAAPEVASSESPAHQRRSSGLFGLFRHVPPAPPSPEKKHDCVICMDEVRSSRCPKLACGHRMCHSCMRRQFELSVKDPQHMPPRCCTSDHIPTKYVDRLFDTKFKILWNKKYQEFTTKNRLYCPSRGCGEWIKPSNIRMDSASGRKYAKCPRCRTKVCVLCNGKWHTRRQCPRDEETQRFTELAKESGWQRCYNCKAMVELKEGCNHMTCRCTAQFCMLCGAKWKTCECPWFNYNSLDDDDRLNDMRIPEPYVVIEHDEPGRARDRIGRAATGERLSPEDYQVPAPRRHHPIYNAERSPVRRLRSMRERERERERADEALARRLQTQIILDAADDIIAPRRAHGGRAQQQHHPRAPPTEVSVEVINVGNAADHHMNDFGAPAQPASRREPATLRRSTTTRTRRATDSETDAAASRRMGYARGMAGVTGAGGERRSSVMAGLVDDGAGTARRHGLGRIGMWLAYVENDPAEVEGRYARASGVAY</sequence>
<keyword evidence="14" id="KW-1185">Reference proteome</keyword>
<keyword evidence="8" id="KW-0862">Zinc</keyword>
<keyword evidence="6 9" id="KW-0863">Zinc-finger</keyword>
<evidence type="ECO:0000313" key="13">
    <source>
        <dbReference type="EMBL" id="KAK8238132.1"/>
    </source>
</evidence>
<dbReference type="PROSITE" id="PS00518">
    <property type="entry name" value="ZF_RING_1"/>
    <property type="match status" value="1"/>
</dbReference>
<name>A0ABR1YTB3_9PEZI</name>
<feature type="region of interest" description="Disordered" evidence="10">
    <location>
        <begin position="1"/>
        <end position="230"/>
    </location>
</feature>
<evidence type="ECO:0000256" key="1">
    <source>
        <dbReference type="ARBA" id="ARBA00001798"/>
    </source>
</evidence>
<feature type="region of interest" description="Disordered" evidence="10">
    <location>
        <begin position="586"/>
        <end position="628"/>
    </location>
</feature>
<evidence type="ECO:0000256" key="4">
    <source>
        <dbReference type="ARBA" id="ARBA00022723"/>
    </source>
</evidence>
<dbReference type="PANTHER" id="PTHR11685">
    <property type="entry name" value="RBR FAMILY RING FINGER AND IBR DOMAIN-CONTAINING"/>
    <property type="match status" value="1"/>
</dbReference>
<dbReference type="Pfam" id="PF01485">
    <property type="entry name" value="IBR"/>
    <property type="match status" value="2"/>
</dbReference>
<dbReference type="PROSITE" id="PS51873">
    <property type="entry name" value="TRIAD"/>
    <property type="match status" value="1"/>
</dbReference>
<evidence type="ECO:0000256" key="8">
    <source>
        <dbReference type="ARBA" id="ARBA00022833"/>
    </source>
</evidence>
<feature type="domain" description="RING-type" evidence="12">
    <location>
        <begin position="251"/>
        <end position="452"/>
    </location>
</feature>
<proteinExistence type="predicted"/>
<dbReference type="InterPro" id="IPR017907">
    <property type="entry name" value="Znf_RING_CS"/>
</dbReference>
<dbReference type="EMBL" id="JBBWRZ010000004">
    <property type="protein sequence ID" value="KAK8238132.1"/>
    <property type="molecule type" value="Genomic_DNA"/>
</dbReference>
<evidence type="ECO:0000256" key="3">
    <source>
        <dbReference type="ARBA" id="ARBA00022679"/>
    </source>
</evidence>
<evidence type="ECO:0000256" key="5">
    <source>
        <dbReference type="ARBA" id="ARBA00022737"/>
    </source>
</evidence>
<dbReference type="SUPFAM" id="SSF57850">
    <property type="entry name" value="RING/U-box"/>
    <property type="match status" value="3"/>
</dbReference>
<keyword evidence="3" id="KW-0808">Transferase</keyword>
<dbReference type="Proteomes" id="UP001492380">
    <property type="component" value="Unassembled WGS sequence"/>
</dbReference>
<dbReference type="InterPro" id="IPR044066">
    <property type="entry name" value="TRIAD_supradom"/>
</dbReference>
<evidence type="ECO:0000256" key="10">
    <source>
        <dbReference type="SAM" id="MobiDB-lite"/>
    </source>
</evidence>
<dbReference type="InterPro" id="IPR013083">
    <property type="entry name" value="Znf_RING/FYVE/PHD"/>
</dbReference>
<evidence type="ECO:0000256" key="2">
    <source>
        <dbReference type="ARBA" id="ARBA00012251"/>
    </source>
</evidence>
<evidence type="ECO:0000256" key="6">
    <source>
        <dbReference type="ARBA" id="ARBA00022771"/>
    </source>
</evidence>
<feature type="compositionally biased region" description="Basic residues" evidence="10">
    <location>
        <begin position="115"/>
        <end position="126"/>
    </location>
</feature>
<organism evidence="13 14">
    <name type="scientific">Phyllosticta capitalensis</name>
    <dbReference type="NCBI Taxonomy" id="121624"/>
    <lineage>
        <taxon>Eukaryota</taxon>
        <taxon>Fungi</taxon>
        <taxon>Dikarya</taxon>
        <taxon>Ascomycota</taxon>
        <taxon>Pezizomycotina</taxon>
        <taxon>Dothideomycetes</taxon>
        <taxon>Dothideomycetes incertae sedis</taxon>
        <taxon>Botryosphaeriales</taxon>
        <taxon>Phyllostictaceae</taxon>
        <taxon>Phyllosticta</taxon>
    </lineage>
</organism>
<evidence type="ECO:0000256" key="9">
    <source>
        <dbReference type="PROSITE-ProRule" id="PRU00175"/>
    </source>
</evidence>
<dbReference type="EC" id="2.3.2.31" evidence="2"/>
<keyword evidence="7" id="KW-0833">Ubl conjugation pathway</keyword>
<dbReference type="InterPro" id="IPR002867">
    <property type="entry name" value="IBR_dom"/>
</dbReference>
<comment type="catalytic activity">
    <reaction evidence="1">
        <text>[E2 ubiquitin-conjugating enzyme]-S-ubiquitinyl-L-cysteine + [acceptor protein]-L-lysine = [E2 ubiquitin-conjugating enzyme]-L-cysteine + [acceptor protein]-N(6)-ubiquitinyl-L-lysine.</text>
        <dbReference type="EC" id="2.3.2.31"/>
    </reaction>
</comment>
<protein>
    <recommendedName>
        <fullName evidence="2">RBR-type E3 ubiquitin transferase</fullName>
        <ecNumber evidence="2">2.3.2.31</ecNumber>
    </recommendedName>
</protein>
<feature type="domain" description="RING-type" evidence="11">
    <location>
        <begin position="255"/>
        <end position="299"/>
    </location>
</feature>
<dbReference type="Gene3D" id="3.30.40.10">
    <property type="entry name" value="Zinc/RING finger domain, C3HC4 (zinc finger)"/>
    <property type="match status" value="1"/>
</dbReference>
<keyword evidence="5" id="KW-0677">Repeat</keyword>
<reference evidence="13 14" key="1">
    <citation type="submission" date="2024-04" db="EMBL/GenBank/DDBJ databases">
        <title>Phyllosticta paracitricarpa is synonymous to the EU quarantine fungus P. citricarpa based on phylogenomic analyses.</title>
        <authorList>
            <consortium name="Lawrence Berkeley National Laboratory"/>
            <person name="Van Ingen-Buijs V.A."/>
            <person name="Van Westerhoven A.C."/>
            <person name="Haridas S."/>
            <person name="Skiadas P."/>
            <person name="Martin F."/>
            <person name="Groenewald J.Z."/>
            <person name="Crous P.W."/>
            <person name="Seidl M.F."/>
        </authorList>
    </citation>
    <scope>NUCLEOTIDE SEQUENCE [LARGE SCALE GENOMIC DNA]</scope>
    <source>
        <strain evidence="13 14">CBS 123374</strain>
    </source>
</reference>
<dbReference type="InterPro" id="IPR001841">
    <property type="entry name" value="Znf_RING"/>
</dbReference>
<dbReference type="InterPro" id="IPR031127">
    <property type="entry name" value="E3_UB_ligase_RBR"/>
</dbReference>